<keyword evidence="7 8" id="KW-0862">Zinc</keyword>
<dbReference type="SUPFAM" id="SSF49599">
    <property type="entry name" value="TRAF domain-like"/>
    <property type="match status" value="1"/>
</dbReference>
<dbReference type="GO" id="GO:0008270">
    <property type="term" value="F:zinc ion binding"/>
    <property type="evidence" value="ECO:0007669"/>
    <property type="project" value="UniProtKB-KW"/>
</dbReference>
<dbReference type="PANTHER" id="PTHR10131:SF159">
    <property type="entry name" value="RING-TYPE DOMAIN-CONTAINING PROTEIN"/>
    <property type="match status" value="1"/>
</dbReference>
<dbReference type="eggNOG" id="KOG0297">
    <property type="taxonomic scope" value="Eukaryota"/>
</dbReference>
<proteinExistence type="predicted"/>
<dbReference type="Pfam" id="PF13923">
    <property type="entry name" value="zf-C3HC4_2"/>
    <property type="match status" value="1"/>
</dbReference>
<evidence type="ECO:0000256" key="8">
    <source>
        <dbReference type="PROSITE-ProRule" id="PRU00207"/>
    </source>
</evidence>
<evidence type="ECO:0000313" key="12">
    <source>
        <dbReference type="Proteomes" id="UP000001064"/>
    </source>
</evidence>
<evidence type="ECO:0000256" key="2">
    <source>
        <dbReference type="ARBA" id="ARBA00004496"/>
    </source>
</evidence>
<dbReference type="Gene3D" id="3.30.40.10">
    <property type="entry name" value="Zinc/RING finger domain, C3HC4 (zinc finger)"/>
    <property type="match status" value="2"/>
</dbReference>
<dbReference type="PROSITE" id="PS50145">
    <property type="entry name" value="ZF_TRAF"/>
    <property type="match status" value="1"/>
</dbReference>
<dbReference type="VEuPathDB" id="AmoebaDB:DICPUDRAFT_96241"/>
<dbReference type="Proteomes" id="UP000001064">
    <property type="component" value="Unassembled WGS sequence"/>
</dbReference>
<comment type="subcellular location">
    <subcellularLocation>
        <location evidence="2">Cytoplasm</location>
    </subcellularLocation>
</comment>
<comment type="function">
    <text evidence="1">Probable adapter protein and signal transducer that links members of the tumor necrosis factor receptor family to different signaling pathways by association with the receptor cytoplasmic domain and kinases.</text>
</comment>
<dbReference type="PANTHER" id="PTHR10131">
    <property type="entry name" value="TNF RECEPTOR ASSOCIATED FACTOR"/>
    <property type="match status" value="1"/>
</dbReference>
<evidence type="ECO:0000256" key="1">
    <source>
        <dbReference type="ARBA" id="ARBA00003051"/>
    </source>
</evidence>
<keyword evidence="4 8" id="KW-0479">Metal-binding</keyword>
<keyword evidence="5" id="KW-0677">Repeat</keyword>
<accession>F0Z6F2</accession>
<feature type="domain" description="TRAF-type" evidence="10">
    <location>
        <begin position="160"/>
        <end position="208"/>
    </location>
</feature>
<dbReference type="InterPro" id="IPR013083">
    <property type="entry name" value="Znf_RING/FYVE/PHD"/>
</dbReference>
<evidence type="ECO:0000313" key="11">
    <source>
        <dbReference type="EMBL" id="EGC40478.1"/>
    </source>
</evidence>
<organism evidence="11 12">
    <name type="scientific">Dictyostelium purpureum</name>
    <name type="common">Slime mold</name>
    <dbReference type="NCBI Taxonomy" id="5786"/>
    <lineage>
        <taxon>Eukaryota</taxon>
        <taxon>Amoebozoa</taxon>
        <taxon>Evosea</taxon>
        <taxon>Eumycetozoa</taxon>
        <taxon>Dictyostelia</taxon>
        <taxon>Dictyosteliales</taxon>
        <taxon>Dictyosteliaceae</taxon>
        <taxon>Dictyostelium</taxon>
    </lineage>
</organism>
<dbReference type="GO" id="GO:0005737">
    <property type="term" value="C:cytoplasm"/>
    <property type="evidence" value="ECO:0000318"/>
    <property type="project" value="GO_Central"/>
</dbReference>
<feature type="domain" description="RING-type" evidence="9">
    <location>
        <begin position="33"/>
        <end position="74"/>
    </location>
</feature>
<gene>
    <name evidence="11" type="ORF">DICPUDRAFT_96241</name>
</gene>
<sequence length="334" mass="39704">MELFSLYEFKIEDIKIESILAVNEQEVKDYLLCPICQNILDDPVQFCSSGHVFCRGCIIPWFEKNEESTCPTCREVVPSERGASPYFLSSNMEIKRKLNKIKVYCPYYYTNSKLECIDEVNGCKEIIMYGDLEEHTSQCQFIFVKCELDSFHIYRAKDNHIKECPSVIKKCKFCSENYQRKSKDLHSLLCSKKILSCPLEKYGCLEEFQRCQKITHLQQYENHYKILTNKIDRLSLEIEKASYYKIIKYKKPGFMNKDLKFDAEKYSTLEIFYISKKDIIYQERISVTEFSWKVNKLANIYWDKANKVVFVLTRRSPKENINEKYLEKIHPQNQ</sequence>
<evidence type="ECO:0000256" key="3">
    <source>
        <dbReference type="ARBA" id="ARBA00022490"/>
    </source>
</evidence>
<evidence type="ECO:0000256" key="4">
    <source>
        <dbReference type="ARBA" id="ARBA00022723"/>
    </source>
</evidence>
<reference evidence="12" key="1">
    <citation type="journal article" date="2011" name="Genome Biol.">
        <title>Comparative genomics of the social amoebae Dictyostelium discoideum and Dictyostelium purpureum.</title>
        <authorList>
            <consortium name="US DOE Joint Genome Institute (JGI-PGF)"/>
            <person name="Sucgang R."/>
            <person name="Kuo A."/>
            <person name="Tian X."/>
            <person name="Salerno W."/>
            <person name="Parikh A."/>
            <person name="Feasley C.L."/>
            <person name="Dalin E."/>
            <person name="Tu H."/>
            <person name="Huang E."/>
            <person name="Barry K."/>
            <person name="Lindquist E."/>
            <person name="Shapiro H."/>
            <person name="Bruce D."/>
            <person name="Schmutz J."/>
            <person name="Salamov A."/>
            <person name="Fey P."/>
            <person name="Gaudet P."/>
            <person name="Anjard C."/>
            <person name="Babu M.M."/>
            <person name="Basu S."/>
            <person name="Bushmanova Y."/>
            <person name="van der Wel H."/>
            <person name="Katoh-Kurasawa M."/>
            <person name="Dinh C."/>
            <person name="Coutinho P.M."/>
            <person name="Saito T."/>
            <person name="Elias M."/>
            <person name="Schaap P."/>
            <person name="Kay R.R."/>
            <person name="Henrissat B."/>
            <person name="Eichinger L."/>
            <person name="Rivero F."/>
            <person name="Putnam N.H."/>
            <person name="West C.M."/>
            <person name="Loomis W.F."/>
            <person name="Chisholm R.L."/>
            <person name="Shaulsky G."/>
            <person name="Strassmann J.E."/>
            <person name="Queller D.C."/>
            <person name="Kuspa A."/>
            <person name="Grigoriev I.V."/>
        </authorList>
    </citation>
    <scope>NUCLEOTIDE SEQUENCE [LARGE SCALE GENOMIC DNA]</scope>
    <source>
        <strain evidence="12">QSDP1</strain>
    </source>
</reference>
<evidence type="ECO:0000256" key="5">
    <source>
        <dbReference type="ARBA" id="ARBA00022737"/>
    </source>
</evidence>
<keyword evidence="6 8" id="KW-0863">Zinc-finger</keyword>
<dbReference type="RefSeq" id="XP_003283025.1">
    <property type="nucleotide sequence ID" value="XM_003282977.1"/>
</dbReference>
<evidence type="ECO:0008006" key="13">
    <source>
        <dbReference type="Google" id="ProtNLM"/>
    </source>
</evidence>
<evidence type="ECO:0000256" key="7">
    <source>
        <dbReference type="ARBA" id="ARBA00022833"/>
    </source>
</evidence>
<dbReference type="SMART" id="SM00184">
    <property type="entry name" value="RING"/>
    <property type="match status" value="1"/>
</dbReference>
<dbReference type="OrthoDB" id="28579at2759"/>
<dbReference type="AlphaFoldDB" id="F0Z6F2"/>
<dbReference type="InterPro" id="IPR001293">
    <property type="entry name" value="Znf_TRAF"/>
</dbReference>
<dbReference type="PROSITE" id="PS50089">
    <property type="entry name" value="ZF_RING_2"/>
    <property type="match status" value="1"/>
</dbReference>
<evidence type="ECO:0000259" key="10">
    <source>
        <dbReference type="PROSITE" id="PS50145"/>
    </source>
</evidence>
<dbReference type="STRING" id="5786.F0Z6F2"/>
<evidence type="ECO:0000256" key="6">
    <source>
        <dbReference type="ARBA" id="ARBA00022771"/>
    </source>
</evidence>
<dbReference type="SUPFAM" id="SSF57850">
    <property type="entry name" value="RING/U-box"/>
    <property type="match status" value="1"/>
</dbReference>
<protein>
    <recommendedName>
        <fullName evidence="13">RING-type domain-containing protein</fullName>
    </recommendedName>
</protein>
<dbReference type="GeneID" id="10503450"/>
<evidence type="ECO:0000259" key="9">
    <source>
        <dbReference type="PROSITE" id="PS50089"/>
    </source>
</evidence>
<dbReference type="EMBL" id="GL870942">
    <property type="protein sequence ID" value="EGC40478.1"/>
    <property type="molecule type" value="Genomic_DNA"/>
</dbReference>
<dbReference type="InParanoid" id="F0Z6F2"/>
<keyword evidence="3" id="KW-0963">Cytoplasm</keyword>
<name>F0Z6F2_DICPU</name>
<dbReference type="InterPro" id="IPR001841">
    <property type="entry name" value="Znf_RING"/>
</dbReference>
<keyword evidence="12" id="KW-1185">Reference proteome</keyword>
<feature type="zinc finger region" description="TRAF-type" evidence="8">
    <location>
        <begin position="160"/>
        <end position="208"/>
    </location>
</feature>
<dbReference type="KEGG" id="dpp:DICPUDRAFT_96241"/>